<dbReference type="GO" id="GO:0042051">
    <property type="term" value="P:compound eye photoreceptor development"/>
    <property type="evidence" value="ECO:0007669"/>
    <property type="project" value="TreeGrafter"/>
</dbReference>
<evidence type="ECO:0000256" key="3">
    <source>
        <dbReference type="ARBA" id="ARBA00022691"/>
    </source>
</evidence>
<keyword evidence="6" id="KW-0862">Zinc</keyword>
<comment type="function">
    <text evidence="7">Protein-lysine N-methyltransferase. Monomethylates PRMT5, modulating its transcriptional activity. May also act as a histone methyltransferase. Plays a critical role in cardiac development. Acts as a key epigenetic regulator of gene expression during cardiac development via its dual activities as a methyltransferase and negative regulator of HDAC1.</text>
</comment>
<dbReference type="OrthoDB" id="1028014at2759"/>
<keyword evidence="5 10" id="KW-0863">Zinc-finger</keyword>
<keyword evidence="4" id="KW-0479">Metal-binding</keyword>
<dbReference type="PANTHER" id="PTHR46165:SF7">
    <property type="entry name" value="SET AND MYND DOMAIN-CONTAINING PROTEIN 4"/>
    <property type="match status" value="1"/>
</dbReference>
<evidence type="ECO:0000256" key="5">
    <source>
        <dbReference type="ARBA" id="ARBA00022771"/>
    </source>
</evidence>
<dbReference type="PROSITE" id="PS50865">
    <property type="entry name" value="ZF_MYND_2"/>
    <property type="match status" value="1"/>
</dbReference>
<dbReference type="GO" id="GO:0032259">
    <property type="term" value="P:methylation"/>
    <property type="evidence" value="ECO:0007669"/>
    <property type="project" value="UniProtKB-KW"/>
</dbReference>
<dbReference type="InterPro" id="IPR019734">
    <property type="entry name" value="TPR_rpt"/>
</dbReference>
<evidence type="ECO:0000256" key="8">
    <source>
        <dbReference type="ARBA" id="ARBA00093635"/>
    </source>
</evidence>
<dbReference type="InterPro" id="IPR044421">
    <property type="entry name" value="SMYD4_SET"/>
</dbReference>
<keyword evidence="3" id="KW-0949">S-adenosyl-L-methionine</keyword>
<dbReference type="GO" id="GO:0008270">
    <property type="term" value="F:zinc ion binding"/>
    <property type="evidence" value="ECO:0007669"/>
    <property type="project" value="UniProtKB-KW"/>
</dbReference>
<dbReference type="CDD" id="cd10536">
    <property type="entry name" value="SET_SMYD4"/>
    <property type="match status" value="1"/>
</dbReference>
<proteinExistence type="evidence at transcript level"/>
<evidence type="ECO:0000256" key="4">
    <source>
        <dbReference type="ARBA" id="ARBA00022723"/>
    </source>
</evidence>
<feature type="domain" description="MYND-type" evidence="12">
    <location>
        <begin position="282"/>
        <end position="321"/>
    </location>
</feature>
<dbReference type="Gene3D" id="6.10.140.2220">
    <property type="match status" value="1"/>
</dbReference>
<dbReference type="GO" id="GO:0008170">
    <property type="term" value="F:N-methyltransferase activity"/>
    <property type="evidence" value="ECO:0007669"/>
    <property type="project" value="UniProtKB-ARBA"/>
</dbReference>
<evidence type="ECO:0000256" key="2">
    <source>
        <dbReference type="ARBA" id="ARBA00022679"/>
    </source>
</evidence>
<dbReference type="SUPFAM" id="SSF82199">
    <property type="entry name" value="SET domain"/>
    <property type="match status" value="1"/>
</dbReference>
<dbReference type="InterPro" id="IPR052097">
    <property type="entry name" value="SET-MYND_domain_protein"/>
</dbReference>
<organism evidence="13">
    <name type="scientific">Ceratitis capitata</name>
    <name type="common">Mediterranean fruit fly</name>
    <name type="synonym">Tephritis capitata</name>
    <dbReference type="NCBI Taxonomy" id="7213"/>
    <lineage>
        <taxon>Eukaryota</taxon>
        <taxon>Metazoa</taxon>
        <taxon>Ecdysozoa</taxon>
        <taxon>Arthropoda</taxon>
        <taxon>Hexapoda</taxon>
        <taxon>Insecta</taxon>
        <taxon>Pterygota</taxon>
        <taxon>Neoptera</taxon>
        <taxon>Endopterygota</taxon>
        <taxon>Diptera</taxon>
        <taxon>Brachycera</taxon>
        <taxon>Muscomorpha</taxon>
        <taxon>Tephritoidea</taxon>
        <taxon>Tephritidae</taxon>
        <taxon>Ceratitis</taxon>
        <taxon>Ceratitis</taxon>
    </lineage>
</organism>
<protein>
    <recommendedName>
        <fullName evidence="8">Protein-lysine N-methyltransferase SMYD4</fullName>
    </recommendedName>
    <alternativeName>
        <fullName evidence="9">SET and MYND domain-containing protein 4</fullName>
    </alternativeName>
</protein>
<evidence type="ECO:0000259" key="11">
    <source>
        <dbReference type="PROSITE" id="PS50280"/>
    </source>
</evidence>
<sequence>MTLVEKTGFFPDYYLNLKNSQSDVFDVQVGKIAACRNDYERLVFVEQFPGVRENDEQLEVKRVFAGKNADTAAQHKEKGNQAFKAKDWFEAMLFYTRSYMALPEDKASERAIILANRSATLFHMEKYDETLIDVKRAIDLGYPKDLIYKLYERQARCYMVKKDYPKTIACFKKCITALDDAKVPSERRSKLILDAMTMIKMLEKDPLTLKQAERQKKLGETKPLTMAIPDEKEYLSEFVRFDQNVAEGRFARAAADITVGEEILVEKPFVAVLLEKFAKTHCDYCFIRTAIPVACAKCADVLYCSEECLSKANATYHKYECGLLPTIWRSGASVNCHMALRIVANKSLEYFLKLKEDIEKELPIEEITKLPTDDYRRVSHLERHEKSRPPSNMFQHSLMARFLTKCLVEAGYFGATPKANDVTTIGGIMLRSLQFIQFNTHEVAELHAKKADGNEKTVFIGGGLYPTLALFNHSCDPGVVRYYRGTTIHVNTIRPIEAGLQIAENYGPIYTQEGREKRQAQLKELYWFDCTCDPCLENWPTFERMPTDIIRFRCDGPKQCRAIIEVPATCNDFMIKCVTCGESTNILKGLKVMQDTELMTRTAKRLYDAGDYAKALNKFIDLLRIMYEVLAPPFPDFCQCQQHAKDCFLHLGNFYDLN</sequence>
<dbReference type="EMBL" id="GAMC01006633">
    <property type="protein sequence ID" value="JAB99922.1"/>
    <property type="molecule type" value="mRNA"/>
</dbReference>
<evidence type="ECO:0000256" key="6">
    <source>
        <dbReference type="ARBA" id="ARBA00022833"/>
    </source>
</evidence>
<evidence type="ECO:0000259" key="12">
    <source>
        <dbReference type="PROSITE" id="PS50865"/>
    </source>
</evidence>
<dbReference type="GO" id="GO:0008276">
    <property type="term" value="F:protein methyltransferase activity"/>
    <property type="evidence" value="ECO:0007669"/>
    <property type="project" value="UniProtKB-ARBA"/>
</dbReference>
<dbReference type="PANTHER" id="PTHR46165">
    <property type="entry name" value="SET AND MYND DOMAIN-CONTAINING PROTEIN 4"/>
    <property type="match status" value="1"/>
</dbReference>
<accession>W8BM99</accession>
<dbReference type="AlphaFoldDB" id="W8BM99"/>
<dbReference type="EMBL" id="GAMC01006634">
    <property type="protein sequence ID" value="JAB99921.1"/>
    <property type="molecule type" value="mRNA"/>
</dbReference>
<dbReference type="GO" id="GO:0005737">
    <property type="term" value="C:cytoplasm"/>
    <property type="evidence" value="ECO:0007669"/>
    <property type="project" value="TreeGrafter"/>
</dbReference>
<dbReference type="GO" id="GO:0008757">
    <property type="term" value="F:S-adenosylmethionine-dependent methyltransferase activity"/>
    <property type="evidence" value="ECO:0007669"/>
    <property type="project" value="UniProtKB-ARBA"/>
</dbReference>
<dbReference type="PROSITE" id="PS50280">
    <property type="entry name" value="SET"/>
    <property type="match status" value="1"/>
</dbReference>
<evidence type="ECO:0000256" key="10">
    <source>
        <dbReference type="PROSITE-ProRule" id="PRU00134"/>
    </source>
</evidence>
<dbReference type="SUPFAM" id="SSF144232">
    <property type="entry name" value="HIT/MYND zinc finger-like"/>
    <property type="match status" value="1"/>
</dbReference>
<dbReference type="GO" id="GO:0042826">
    <property type="term" value="F:histone deacetylase binding"/>
    <property type="evidence" value="ECO:0007669"/>
    <property type="project" value="TreeGrafter"/>
</dbReference>
<evidence type="ECO:0000256" key="7">
    <source>
        <dbReference type="ARBA" id="ARBA00093423"/>
    </source>
</evidence>
<dbReference type="InterPro" id="IPR001214">
    <property type="entry name" value="SET_dom"/>
</dbReference>
<gene>
    <name evidence="13" type="primary">SMYD4</name>
</gene>
<keyword evidence="1" id="KW-0489">Methyltransferase</keyword>
<evidence type="ECO:0000256" key="1">
    <source>
        <dbReference type="ARBA" id="ARBA00022603"/>
    </source>
</evidence>
<evidence type="ECO:0000313" key="13">
    <source>
        <dbReference type="EMBL" id="JAB99922.1"/>
    </source>
</evidence>
<dbReference type="Pfam" id="PF01753">
    <property type="entry name" value="zf-MYND"/>
    <property type="match status" value="1"/>
</dbReference>
<dbReference type="InterPro" id="IPR002893">
    <property type="entry name" value="Znf_MYND"/>
</dbReference>
<dbReference type="SMART" id="SM00028">
    <property type="entry name" value="TPR"/>
    <property type="match status" value="3"/>
</dbReference>
<reference evidence="13" key="2">
    <citation type="journal article" date="2014" name="BMC Genomics">
        <title>A genomic perspective to assessing quality of mass-reared SIT flies used in Mediterranean fruit fly (Ceratitis capitata) eradication in California.</title>
        <authorList>
            <person name="Calla B."/>
            <person name="Hall B."/>
            <person name="Hou S."/>
            <person name="Geib S.M."/>
        </authorList>
    </citation>
    <scope>NUCLEOTIDE SEQUENCE</scope>
</reference>
<keyword evidence="2" id="KW-0808">Transferase</keyword>
<dbReference type="Gene3D" id="2.170.270.10">
    <property type="entry name" value="SET domain"/>
    <property type="match status" value="1"/>
</dbReference>
<dbReference type="Gene3D" id="1.10.220.160">
    <property type="match status" value="1"/>
</dbReference>
<dbReference type="SUPFAM" id="SSF48452">
    <property type="entry name" value="TPR-like"/>
    <property type="match status" value="1"/>
</dbReference>
<dbReference type="InterPro" id="IPR046341">
    <property type="entry name" value="SET_dom_sf"/>
</dbReference>
<reference evidence="13" key="1">
    <citation type="submission" date="2013-07" db="EMBL/GenBank/DDBJ databases">
        <authorList>
            <person name="Geib S."/>
        </authorList>
    </citation>
    <scope>NUCLEOTIDE SEQUENCE</scope>
</reference>
<name>W8BM99_CERCA</name>
<evidence type="ECO:0000256" key="9">
    <source>
        <dbReference type="ARBA" id="ARBA00093680"/>
    </source>
</evidence>
<dbReference type="GO" id="GO:0005634">
    <property type="term" value="C:nucleus"/>
    <property type="evidence" value="ECO:0007669"/>
    <property type="project" value="TreeGrafter"/>
</dbReference>
<feature type="domain" description="SET" evidence="11">
    <location>
        <begin position="231"/>
        <end position="507"/>
    </location>
</feature>
<dbReference type="InterPro" id="IPR011990">
    <property type="entry name" value="TPR-like_helical_dom_sf"/>
</dbReference>
<dbReference type="Gene3D" id="1.25.40.10">
    <property type="entry name" value="Tetratricopeptide repeat domain"/>
    <property type="match status" value="1"/>
</dbReference>